<dbReference type="SUPFAM" id="SSF53335">
    <property type="entry name" value="S-adenosyl-L-methionine-dependent methyltransferases"/>
    <property type="match status" value="1"/>
</dbReference>
<dbReference type="InterPro" id="IPR029063">
    <property type="entry name" value="SAM-dependent_MTases_sf"/>
</dbReference>
<accession>K8P8M3</accession>
<dbReference type="InterPro" id="IPR017985">
    <property type="entry name" value="MeTrfase_CN4_CS"/>
</dbReference>
<keyword evidence="4" id="KW-0949">S-adenosyl-L-methionine</keyword>
<dbReference type="PROSITE" id="PS00093">
    <property type="entry name" value="N4_MTASE"/>
    <property type="match status" value="1"/>
</dbReference>
<keyword evidence="6" id="KW-0238">DNA-binding</keyword>
<dbReference type="GO" id="GO:0016423">
    <property type="term" value="F:tRNA (guanine) methyltransferase activity"/>
    <property type="evidence" value="ECO:0007669"/>
    <property type="project" value="TreeGrafter"/>
</dbReference>
<dbReference type="Pfam" id="PF01555">
    <property type="entry name" value="N6_N4_Mtase"/>
    <property type="match status" value="1"/>
</dbReference>
<keyword evidence="2" id="KW-0489">Methyltransferase</keyword>
<evidence type="ECO:0000313" key="11">
    <source>
        <dbReference type="Proteomes" id="UP000001095"/>
    </source>
</evidence>
<keyword evidence="5" id="KW-0680">Restriction system</keyword>
<comment type="catalytic activity">
    <reaction evidence="8">
        <text>a 2'-deoxycytidine in DNA + S-adenosyl-L-methionine = an N(4)-methyl-2'-deoxycytidine in DNA + S-adenosyl-L-homocysteine + H(+)</text>
        <dbReference type="Rhea" id="RHEA:16857"/>
        <dbReference type="Rhea" id="RHEA-COMP:11369"/>
        <dbReference type="Rhea" id="RHEA-COMP:13674"/>
        <dbReference type="ChEBI" id="CHEBI:15378"/>
        <dbReference type="ChEBI" id="CHEBI:57856"/>
        <dbReference type="ChEBI" id="CHEBI:59789"/>
        <dbReference type="ChEBI" id="CHEBI:85452"/>
        <dbReference type="ChEBI" id="CHEBI:137933"/>
        <dbReference type="EC" id="2.1.1.113"/>
    </reaction>
</comment>
<keyword evidence="3" id="KW-0808">Transferase</keyword>
<evidence type="ECO:0000313" key="10">
    <source>
        <dbReference type="EMBL" id="EKS35990.1"/>
    </source>
</evidence>
<sequence>MIRPVHPFPARMAPELAIGELTSLKPNSIVLDPMAGSGTVIRHASELGLRALGFDMDPLAVLMASVWTTPVESNEISSVAAAVLKIARSARAGNASLPWMEDEETAAFVKYWFGLKQRRCLKRLAYALYTFEARHPENQVTALNVVKLALSRIIVTKEKGASLARDTSHSRPHKVATKSDYDVFAGFEQAINNLSRLLLSSPPKGNVKLQLGDARSLTLRANSVDAVVTSPPYLNAIDYMRGHRLALVWLGYRLRDLRTIRSESIGAERGPSAADTSVQDVARAMANTKGMENRHRAMIDRYAQDVSTMMAEIARVLKPNGKAVLVVGNSCLKGTFIRNSEGVARAGERAGLIVTSKVERDLPERSRYLPLTSGPLSKRMRTETVLTFTKN</sequence>
<evidence type="ECO:0000256" key="1">
    <source>
        <dbReference type="ARBA" id="ARBA00010203"/>
    </source>
</evidence>
<proteinExistence type="inferred from homology"/>
<dbReference type="PATRIC" id="fig|883079.3.peg.2234"/>
<dbReference type="PANTHER" id="PTHR14911:SF13">
    <property type="entry name" value="TRNA (GUANINE(6)-N2)-METHYLTRANSFERASE THUMP3"/>
    <property type="match status" value="1"/>
</dbReference>
<evidence type="ECO:0000256" key="3">
    <source>
        <dbReference type="ARBA" id="ARBA00022679"/>
    </source>
</evidence>
<dbReference type="PRINTS" id="PR00507">
    <property type="entry name" value="N12N6MTFRASE"/>
</dbReference>
<dbReference type="PANTHER" id="PTHR14911">
    <property type="entry name" value="THUMP DOMAIN-CONTAINING"/>
    <property type="match status" value="1"/>
</dbReference>
<comment type="catalytic activity">
    <reaction evidence="7">
        <text>a 2'-deoxyadenosine in DNA + S-adenosyl-L-methionine = an N(6)-methyl-2'-deoxyadenosine in DNA + S-adenosyl-L-homocysteine + H(+)</text>
        <dbReference type="Rhea" id="RHEA:15197"/>
        <dbReference type="Rhea" id="RHEA-COMP:12418"/>
        <dbReference type="Rhea" id="RHEA-COMP:12419"/>
        <dbReference type="ChEBI" id="CHEBI:15378"/>
        <dbReference type="ChEBI" id="CHEBI:57856"/>
        <dbReference type="ChEBI" id="CHEBI:59789"/>
        <dbReference type="ChEBI" id="CHEBI:90615"/>
        <dbReference type="ChEBI" id="CHEBI:90616"/>
        <dbReference type="EC" id="2.1.1.72"/>
    </reaction>
</comment>
<dbReference type="GO" id="GO:0008170">
    <property type="term" value="F:N-methyltransferase activity"/>
    <property type="evidence" value="ECO:0007669"/>
    <property type="project" value="InterPro"/>
</dbReference>
<evidence type="ECO:0000256" key="8">
    <source>
        <dbReference type="ARBA" id="ARBA00049120"/>
    </source>
</evidence>
<dbReference type="Proteomes" id="UP000001095">
    <property type="component" value="Unassembled WGS sequence"/>
</dbReference>
<dbReference type="RefSeq" id="WP_002713068.1">
    <property type="nucleotide sequence ID" value="NZ_KB375281.1"/>
</dbReference>
<dbReference type="GO" id="GO:0015667">
    <property type="term" value="F:site-specific DNA-methyltransferase (cytosine-N4-specific) activity"/>
    <property type="evidence" value="ECO:0007669"/>
    <property type="project" value="UniProtKB-EC"/>
</dbReference>
<dbReference type="InterPro" id="IPR002941">
    <property type="entry name" value="DNA_methylase_N4/N6"/>
</dbReference>
<name>K8P8M3_9BRAD</name>
<dbReference type="HOGENOM" id="CLU_027633_1_0_5"/>
<evidence type="ECO:0000259" key="9">
    <source>
        <dbReference type="Pfam" id="PF01555"/>
    </source>
</evidence>
<feature type="domain" description="DNA methylase N-4/N-6" evidence="9">
    <location>
        <begin position="21"/>
        <end position="59"/>
    </location>
</feature>
<dbReference type="GO" id="GO:0003677">
    <property type="term" value="F:DNA binding"/>
    <property type="evidence" value="ECO:0007669"/>
    <property type="project" value="UniProtKB-KW"/>
</dbReference>
<reference evidence="10 11" key="1">
    <citation type="submission" date="2012-04" db="EMBL/GenBank/DDBJ databases">
        <title>The Genome Sequence of Afipia clevelandensis ATCC 49720.</title>
        <authorList>
            <consortium name="The Broad Institute Genome Sequencing Platform"/>
            <person name="Earl A."/>
            <person name="Ward D."/>
            <person name="Feldgarden M."/>
            <person name="Gevers D."/>
            <person name="Huys G."/>
            <person name="Walker B."/>
            <person name="Young S.K."/>
            <person name="Zeng Q."/>
            <person name="Gargeya S."/>
            <person name="Fitzgerald M."/>
            <person name="Haas B."/>
            <person name="Abouelleil A."/>
            <person name="Alvarado L."/>
            <person name="Arachchi H.M."/>
            <person name="Berlin A."/>
            <person name="Chapman S.B."/>
            <person name="Goldberg J."/>
            <person name="Griggs A."/>
            <person name="Gujja S."/>
            <person name="Hansen M."/>
            <person name="Howarth C."/>
            <person name="Imamovic A."/>
            <person name="Larimer J."/>
            <person name="McCowen C."/>
            <person name="Montmayeur A."/>
            <person name="Murphy C."/>
            <person name="Neiman D."/>
            <person name="Pearson M."/>
            <person name="Priest M."/>
            <person name="Roberts A."/>
            <person name="Saif S."/>
            <person name="Shea T."/>
            <person name="Sisk P."/>
            <person name="Sykes S."/>
            <person name="Wortman J."/>
            <person name="Nusbaum C."/>
            <person name="Birren B."/>
        </authorList>
    </citation>
    <scope>NUCLEOTIDE SEQUENCE [LARGE SCALE GENOMIC DNA]</scope>
    <source>
        <strain evidence="10 11">ATCC 49720</strain>
    </source>
</reference>
<dbReference type="GO" id="GO:0030488">
    <property type="term" value="P:tRNA methylation"/>
    <property type="evidence" value="ECO:0007669"/>
    <property type="project" value="TreeGrafter"/>
</dbReference>
<organism evidence="10 11">
    <name type="scientific">Afipia clevelandensis ATCC 49720</name>
    <dbReference type="NCBI Taxonomy" id="883079"/>
    <lineage>
        <taxon>Bacteria</taxon>
        <taxon>Pseudomonadati</taxon>
        <taxon>Pseudomonadota</taxon>
        <taxon>Alphaproteobacteria</taxon>
        <taxon>Hyphomicrobiales</taxon>
        <taxon>Nitrobacteraceae</taxon>
        <taxon>Afipia</taxon>
    </lineage>
</organism>
<protein>
    <recommendedName>
        <fullName evidence="9">DNA methylase N-4/N-6 domain-containing protein</fullName>
    </recommendedName>
</protein>
<evidence type="ECO:0000256" key="2">
    <source>
        <dbReference type="ARBA" id="ARBA00022603"/>
    </source>
</evidence>
<dbReference type="AlphaFoldDB" id="K8P8M3"/>
<evidence type="ECO:0000256" key="6">
    <source>
        <dbReference type="ARBA" id="ARBA00023125"/>
    </source>
</evidence>
<dbReference type="Gene3D" id="3.40.50.150">
    <property type="entry name" value="Vaccinia Virus protein VP39"/>
    <property type="match status" value="2"/>
</dbReference>
<gene>
    <name evidence="10" type="ORF">HMPREF9696_02202</name>
</gene>
<evidence type="ECO:0000256" key="4">
    <source>
        <dbReference type="ARBA" id="ARBA00022691"/>
    </source>
</evidence>
<keyword evidence="11" id="KW-1185">Reference proteome</keyword>
<evidence type="ECO:0000256" key="5">
    <source>
        <dbReference type="ARBA" id="ARBA00022747"/>
    </source>
</evidence>
<dbReference type="GO" id="GO:0009307">
    <property type="term" value="P:DNA restriction-modification system"/>
    <property type="evidence" value="ECO:0007669"/>
    <property type="project" value="UniProtKB-KW"/>
</dbReference>
<comment type="similarity">
    <text evidence="1">Belongs to the N(4)/N(6)-methyltransferase family. N(4) subfamily.</text>
</comment>
<comment type="caution">
    <text evidence="10">The sequence shown here is derived from an EMBL/GenBank/DDBJ whole genome shotgun (WGS) entry which is preliminary data.</text>
</comment>
<dbReference type="OrthoDB" id="8901552at2"/>
<evidence type="ECO:0000256" key="7">
    <source>
        <dbReference type="ARBA" id="ARBA00047942"/>
    </source>
</evidence>
<dbReference type="EMBL" id="AGWY01000008">
    <property type="protein sequence ID" value="EKS35990.1"/>
    <property type="molecule type" value="Genomic_DNA"/>
</dbReference>
<dbReference type="GO" id="GO:0009007">
    <property type="term" value="F:site-specific DNA-methyltransferase (adenine-specific) activity"/>
    <property type="evidence" value="ECO:0007669"/>
    <property type="project" value="UniProtKB-EC"/>
</dbReference>